<evidence type="ECO:0000313" key="2">
    <source>
        <dbReference type="EMBL" id="MBB5842100.1"/>
    </source>
</evidence>
<dbReference type="AlphaFoldDB" id="A0A841AED6"/>
<protein>
    <recommendedName>
        <fullName evidence="1">Dual OB-containing domain-containing protein</fullName>
    </recommendedName>
</protein>
<proteinExistence type="predicted"/>
<gene>
    <name evidence="2" type="ORF">HD599_000423</name>
</gene>
<evidence type="ECO:0000259" key="1">
    <source>
        <dbReference type="Pfam" id="PF22557"/>
    </source>
</evidence>
<comment type="caution">
    <text evidence="2">The sequence shown here is derived from an EMBL/GenBank/DDBJ whole genome shotgun (WGS) entry which is preliminary data.</text>
</comment>
<dbReference type="Proteomes" id="UP000536685">
    <property type="component" value="Unassembled WGS sequence"/>
</dbReference>
<feature type="domain" description="Dual OB-containing" evidence="1">
    <location>
        <begin position="4"/>
        <end position="211"/>
    </location>
</feature>
<sequence length="214" mass="23569">MTTTMLVLANSYKMKRRCLAGLDESNNWVRAVENPGGLGIESTRLWIGGEQVQPGDSIRLGLGLGVPLRHQSENVLLINSEISRAEPLTSVELEQRLEYIHAQLPAFAIVPRTFVDETEYDAGVVGQSLALLFTENLVMSWETNSSGVLRPRAIFMTEQGGWNLPYTGEQWAGFPDRTAGSRMQFGPCFVTISVGELMPDSTRHYILAAGVIAQ</sequence>
<dbReference type="EMBL" id="JACHMJ010000001">
    <property type="protein sequence ID" value="MBB5842100.1"/>
    <property type="molecule type" value="Genomic_DNA"/>
</dbReference>
<organism evidence="2 3">
    <name type="scientific">Conyzicola lurida</name>
    <dbReference type="NCBI Taxonomy" id="1172621"/>
    <lineage>
        <taxon>Bacteria</taxon>
        <taxon>Bacillati</taxon>
        <taxon>Actinomycetota</taxon>
        <taxon>Actinomycetes</taxon>
        <taxon>Micrococcales</taxon>
        <taxon>Microbacteriaceae</taxon>
        <taxon>Conyzicola</taxon>
    </lineage>
</organism>
<dbReference type="InterPro" id="IPR054335">
    <property type="entry name" value="DuOB_dom"/>
</dbReference>
<dbReference type="Pfam" id="PF22557">
    <property type="entry name" value="DuOB"/>
    <property type="match status" value="1"/>
</dbReference>
<dbReference type="RefSeq" id="WP_184233209.1">
    <property type="nucleotide sequence ID" value="NZ_JACHMJ010000001.1"/>
</dbReference>
<accession>A0A841AED6</accession>
<reference evidence="2 3" key="1">
    <citation type="submission" date="2020-08" db="EMBL/GenBank/DDBJ databases">
        <title>Sequencing the genomes of 1000 actinobacteria strains.</title>
        <authorList>
            <person name="Klenk H.-P."/>
        </authorList>
    </citation>
    <scope>NUCLEOTIDE SEQUENCE [LARGE SCALE GENOMIC DNA]</scope>
    <source>
        <strain evidence="2 3">DSM 105784</strain>
    </source>
</reference>
<name>A0A841AED6_9MICO</name>
<keyword evidence="3" id="KW-1185">Reference proteome</keyword>
<evidence type="ECO:0000313" key="3">
    <source>
        <dbReference type="Proteomes" id="UP000536685"/>
    </source>
</evidence>